<reference evidence="2" key="1">
    <citation type="journal article" date="2018" name="Nat. Plants">
        <title>Whole-genome landscape of Medicago truncatula symbiotic genes.</title>
        <authorList>
            <person name="Pecrix Y."/>
            <person name="Staton S.E."/>
            <person name="Sallet E."/>
            <person name="Lelandais-Briere C."/>
            <person name="Moreau S."/>
            <person name="Carrere S."/>
            <person name="Blein T."/>
            <person name="Jardinaud M.F."/>
            <person name="Latrasse D."/>
            <person name="Zouine M."/>
            <person name="Zahm M."/>
            <person name="Kreplak J."/>
            <person name="Mayjonade B."/>
            <person name="Satge C."/>
            <person name="Perez M."/>
            <person name="Cauet S."/>
            <person name="Marande W."/>
            <person name="Chantry-Darmon C."/>
            <person name="Lopez-Roques C."/>
            <person name="Bouchez O."/>
            <person name="Berard A."/>
            <person name="Debelle F."/>
            <person name="Munos S."/>
            <person name="Bendahmane A."/>
            <person name="Berges H."/>
            <person name="Niebel A."/>
            <person name="Buitink J."/>
            <person name="Frugier F."/>
            <person name="Benhamed M."/>
            <person name="Crespi M."/>
            <person name="Gouzy J."/>
            <person name="Gamas P."/>
        </authorList>
    </citation>
    <scope>NUCLEOTIDE SEQUENCE [LARGE SCALE GENOMIC DNA]</scope>
    <source>
        <strain evidence="2">cv. Jemalong A17</strain>
    </source>
</reference>
<dbReference type="Proteomes" id="UP000265566">
    <property type="component" value="Chromosome 4"/>
</dbReference>
<dbReference type="AlphaFoldDB" id="A0A396I623"/>
<comment type="caution">
    <text evidence="1">The sequence shown here is derived from an EMBL/GenBank/DDBJ whole genome shotgun (WGS) entry which is preliminary data.</text>
</comment>
<dbReference type="Gramene" id="rna22459">
    <property type="protein sequence ID" value="RHN60201.1"/>
    <property type="gene ID" value="gene22459"/>
</dbReference>
<dbReference type="EMBL" id="PSQE01000004">
    <property type="protein sequence ID" value="RHN60201.1"/>
    <property type="molecule type" value="Genomic_DNA"/>
</dbReference>
<evidence type="ECO:0000313" key="1">
    <source>
        <dbReference type="EMBL" id="RHN60201.1"/>
    </source>
</evidence>
<accession>A0A396I623</accession>
<organism evidence="1 2">
    <name type="scientific">Medicago truncatula</name>
    <name type="common">Barrel medic</name>
    <name type="synonym">Medicago tribuloides</name>
    <dbReference type="NCBI Taxonomy" id="3880"/>
    <lineage>
        <taxon>Eukaryota</taxon>
        <taxon>Viridiplantae</taxon>
        <taxon>Streptophyta</taxon>
        <taxon>Embryophyta</taxon>
        <taxon>Tracheophyta</taxon>
        <taxon>Spermatophyta</taxon>
        <taxon>Magnoliopsida</taxon>
        <taxon>eudicotyledons</taxon>
        <taxon>Gunneridae</taxon>
        <taxon>Pentapetalae</taxon>
        <taxon>rosids</taxon>
        <taxon>fabids</taxon>
        <taxon>Fabales</taxon>
        <taxon>Fabaceae</taxon>
        <taxon>Papilionoideae</taxon>
        <taxon>50 kb inversion clade</taxon>
        <taxon>NPAAA clade</taxon>
        <taxon>Hologalegina</taxon>
        <taxon>IRL clade</taxon>
        <taxon>Trifolieae</taxon>
        <taxon>Medicago</taxon>
    </lineage>
</organism>
<gene>
    <name evidence="1" type="ORF">MtrunA17_Chr4g0023021</name>
</gene>
<protein>
    <submittedName>
        <fullName evidence="1">Uncharacterized protein</fullName>
    </submittedName>
</protein>
<evidence type="ECO:0000313" key="2">
    <source>
        <dbReference type="Proteomes" id="UP000265566"/>
    </source>
</evidence>
<name>A0A396I623_MEDTR</name>
<sequence length="117" mass="13071">MCVQKLGWLGFCQAAFLAERTSLTCIDYLGYTWTLMMDLCEDDGLSCVFSREWPAQCSARKLVEGNKIKFGVTEAANNRIVFMCPPPMLVLRTAVPPSTSTGEDGPAFQVELYFWAN</sequence>
<proteinExistence type="predicted"/>